<dbReference type="Gene3D" id="3.40.50.720">
    <property type="entry name" value="NAD(P)-binding Rossmann-like Domain"/>
    <property type="match status" value="1"/>
</dbReference>
<keyword evidence="2" id="KW-0560">Oxidoreductase</keyword>
<evidence type="ECO:0000256" key="15">
    <source>
        <dbReference type="ARBA" id="ARBA00048393"/>
    </source>
</evidence>
<comment type="catalytic activity">
    <reaction evidence="12">
        <text>15-oxo-(5S,6R)-dihydroxy-(7E,9E,11Z)-eicosatrienoate + NADH + H(+) = (5S,6R,15S)-trihydroxy-(7E,9E,11Z)-eicosatrienoate + NAD(+)</text>
        <dbReference type="Rhea" id="RHEA:41596"/>
        <dbReference type="ChEBI" id="CHEBI:15378"/>
        <dbReference type="ChEBI" id="CHEBI:57540"/>
        <dbReference type="ChEBI" id="CHEBI:57945"/>
        <dbReference type="ChEBI" id="CHEBI:78325"/>
        <dbReference type="ChEBI" id="CHEBI:78329"/>
    </reaction>
    <physiologicalReaction direction="left-to-right" evidence="12">
        <dbReference type="Rhea" id="RHEA:41597"/>
    </physiologicalReaction>
</comment>
<comment type="similarity">
    <text evidence="1 22">Belongs to the short-chain dehydrogenases/reductases (SDR) family.</text>
</comment>
<evidence type="ECO:0000256" key="1">
    <source>
        <dbReference type="ARBA" id="ARBA00006484"/>
    </source>
</evidence>
<dbReference type="EC" id="1.1.1.141" evidence="3"/>
<evidence type="ECO:0000256" key="20">
    <source>
        <dbReference type="ARBA" id="ARBA00049151"/>
    </source>
</evidence>
<evidence type="ECO:0000256" key="22">
    <source>
        <dbReference type="RuleBase" id="RU000363"/>
    </source>
</evidence>
<dbReference type="PANTHER" id="PTHR44229:SF4">
    <property type="entry name" value="15-HYDROXYPROSTAGLANDIN DEHYDROGENASE [NAD(+)]"/>
    <property type="match status" value="1"/>
</dbReference>
<keyword evidence="24" id="KW-1185">Reference proteome</keyword>
<dbReference type="SUPFAM" id="SSF51735">
    <property type="entry name" value="NAD(P)-binding Rossmann-fold domains"/>
    <property type="match status" value="1"/>
</dbReference>
<reference evidence="23 24" key="1">
    <citation type="submission" date="2018-04" db="EMBL/GenBank/DDBJ databases">
        <title>The genome of golden apple snail Pomacea canaliculata provides insight into stress tolerance and invasive adaptation.</title>
        <authorList>
            <person name="Liu C."/>
            <person name="Liu B."/>
            <person name="Ren Y."/>
            <person name="Zhang Y."/>
            <person name="Wang H."/>
            <person name="Li S."/>
            <person name="Jiang F."/>
            <person name="Yin L."/>
            <person name="Zhang G."/>
            <person name="Qian W."/>
            <person name="Fan W."/>
        </authorList>
    </citation>
    <scope>NUCLEOTIDE SEQUENCE [LARGE SCALE GENOMIC DNA]</scope>
    <source>
        <strain evidence="23">SZHN2017</strain>
        <tissue evidence="23">Muscle</tissue>
    </source>
</reference>
<dbReference type="GO" id="GO:0005737">
    <property type="term" value="C:cytoplasm"/>
    <property type="evidence" value="ECO:0007669"/>
    <property type="project" value="TreeGrafter"/>
</dbReference>
<evidence type="ECO:0000256" key="11">
    <source>
        <dbReference type="ARBA" id="ARBA00048008"/>
    </source>
</evidence>
<comment type="catalytic activity">
    <reaction evidence="13">
        <text>(11R)-hydroxy-(5Z,8Z,12E,14Z)-eicosatetraenoate + NAD(+) = 11-oxo-(5Z,8Z,12E,14Z)-eicosatetraenoate + NADH + H(+)</text>
        <dbReference type="Rhea" id="RHEA:48640"/>
        <dbReference type="ChEBI" id="CHEBI:15378"/>
        <dbReference type="ChEBI" id="CHEBI:57540"/>
        <dbReference type="ChEBI" id="CHEBI:57945"/>
        <dbReference type="ChEBI" id="CHEBI:78836"/>
        <dbReference type="ChEBI" id="CHEBI:90697"/>
    </reaction>
    <physiologicalReaction direction="left-to-right" evidence="13">
        <dbReference type="Rhea" id="RHEA:48641"/>
    </physiologicalReaction>
</comment>
<comment type="catalytic activity">
    <reaction evidence="21">
        <text>resolvin E1 + NAD(+) = 18-oxo-resolvin E1 + NADH + H(+)</text>
        <dbReference type="Rhea" id="RHEA:49244"/>
        <dbReference type="ChEBI" id="CHEBI:15378"/>
        <dbReference type="ChEBI" id="CHEBI:57540"/>
        <dbReference type="ChEBI" id="CHEBI:57945"/>
        <dbReference type="ChEBI" id="CHEBI:91000"/>
        <dbReference type="ChEBI" id="CHEBI:91001"/>
    </reaction>
    <physiologicalReaction direction="left-to-right" evidence="21">
        <dbReference type="Rhea" id="RHEA:49245"/>
    </physiologicalReaction>
</comment>
<comment type="function">
    <text evidence="8">Catalyzes the NAD-dependent dehydrogenation (oxidation) of a broad array of hydroxylated polyunsaturated fatty acids (mainly eicosanoids and docosanoids, including prostaglandins, lipoxins and resolvins), yielding their corresponding keto (oxo) metabolites. Decreases the levels of the pro-proliferative prostaglandins such as prostaglandin E2 (whose activity is increased in cancer because of an increase in the expression of cyclooxygenase 2) and generates oxo-fatty acid products that can profoundly influence cell function by abrogating pro-inflammatory cytokine expression. Converts resolvins E1, D1 and D2 to their oxo products, which represents a mode of resolvin inactivation. Resolvin E1 plays important roles during the resolution phase of acute inflammation, while resolvins D1 and D2 have a unique role in obesity-induced adipose inflammation.</text>
</comment>
<comment type="catalytic activity">
    <reaction evidence="19">
        <text>resolvin D2 + NAD(+) = 16-oxoresolvin D2 + NADH + H(+)</text>
        <dbReference type="Rhea" id="RHEA:53588"/>
        <dbReference type="ChEBI" id="CHEBI:15378"/>
        <dbReference type="ChEBI" id="CHEBI:57540"/>
        <dbReference type="ChEBI" id="CHEBI:57945"/>
        <dbReference type="ChEBI" id="CHEBI:133367"/>
        <dbReference type="ChEBI" id="CHEBI:137498"/>
    </reaction>
    <physiologicalReaction direction="left-to-right" evidence="19">
        <dbReference type="Rhea" id="RHEA:53589"/>
    </physiologicalReaction>
</comment>
<comment type="catalytic activity">
    <reaction evidence="14">
        <text>resolvin D1 + NAD(+) = 17-oxoresolvin D1 + NADH + H(+)</text>
        <dbReference type="Rhea" id="RHEA:50128"/>
        <dbReference type="ChEBI" id="CHEBI:15378"/>
        <dbReference type="ChEBI" id="CHEBI:57540"/>
        <dbReference type="ChEBI" id="CHEBI:57945"/>
        <dbReference type="ChEBI" id="CHEBI:132079"/>
        <dbReference type="ChEBI" id="CHEBI:132081"/>
    </reaction>
    <physiologicalReaction direction="left-to-right" evidence="14">
        <dbReference type="Rhea" id="RHEA:50129"/>
    </physiologicalReaction>
</comment>
<comment type="catalytic activity">
    <reaction evidence="10">
        <text>resolvin D1 + NAD(+) = 8-oxoresolvin D1 + NADH + H(+)</text>
        <dbReference type="Rhea" id="RHEA:50124"/>
        <dbReference type="ChEBI" id="CHEBI:15378"/>
        <dbReference type="ChEBI" id="CHEBI:57540"/>
        <dbReference type="ChEBI" id="CHEBI:57945"/>
        <dbReference type="ChEBI" id="CHEBI:132079"/>
        <dbReference type="ChEBI" id="CHEBI:132080"/>
    </reaction>
    <physiologicalReaction direction="left-to-right" evidence="10">
        <dbReference type="Rhea" id="RHEA:50125"/>
    </physiologicalReaction>
</comment>
<dbReference type="PRINTS" id="PR00080">
    <property type="entry name" value="SDRFAMILY"/>
</dbReference>
<evidence type="ECO:0000256" key="18">
    <source>
        <dbReference type="ARBA" id="ARBA00048739"/>
    </source>
</evidence>
<evidence type="ECO:0000256" key="13">
    <source>
        <dbReference type="ARBA" id="ARBA00048144"/>
    </source>
</evidence>
<proteinExistence type="inferred from homology"/>
<dbReference type="AlphaFoldDB" id="A0A2T7P260"/>
<evidence type="ECO:0000256" key="10">
    <source>
        <dbReference type="ARBA" id="ARBA00047672"/>
    </source>
</evidence>
<evidence type="ECO:0000256" key="19">
    <source>
        <dbReference type="ARBA" id="ARBA00048921"/>
    </source>
</evidence>
<comment type="catalytic activity">
    <reaction evidence="15">
        <text>resolvin D2 + NAD(+) = 7-oxoresolvin D2 + NADH + H(+)</text>
        <dbReference type="Rhea" id="RHEA:53584"/>
        <dbReference type="ChEBI" id="CHEBI:15378"/>
        <dbReference type="ChEBI" id="CHEBI:57540"/>
        <dbReference type="ChEBI" id="CHEBI:57945"/>
        <dbReference type="ChEBI" id="CHEBI:133367"/>
        <dbReference type="ChEBI" id="CHEBI:137497"/>
    </reaction>
    <physiologicalReaction direction="left-to-right" evidence="15">
        <dbReference type="Rhea" id="RHEA:53585"/>
    </physiologicalReaction>
</comment>
<dbReference type="EMBL" id="PZQS01000007">
    <property type="protein sequence ID" value="PVD27498.1"/>
    <property type="molecule type" value="Genomic_DNA"/>
</dbReference>
<comment type="catalytic activity">
    <reaction evidence="17">
        <text>prostaglandin A1 + NAD(+) = 15-oxo-prostaglandin A1 + NADH + H(+)</text>
        <dbReference type="Rhea" id="RHEA:41263"/>
        <dbReference type="ChEBI" id="CHEBI:15378"/>
        <dbReference type="ChEBI" id="CHEBI:57398"/>
        <dbReference type="ChEBI" id="CHEBI:57540"/>
        <dbReference type="ChEBI" id="CHEBI:57945"/>
        <dbReference type="ChEBI" id="CHEBI:85072"/>
    </reaction>
    <physiologicalReaction direction="left-to-right" evidence="17">
        <dbReference type="Rhea" id="RHEA:41264"/>
    </physiologicalReaction>
</comment>
<comment type="catalytic activity">
    <reaction evidence="20">
        <text>(15S)-hydroxy-(5Z,8Z,11Z,13E)-eicosatetraenoate + NAD(+) = 15-oxo-(5Z,8Z,11Z,13E)-eicosatetraenoate + NADH + H(+)</text>
        <dbReference type="Rhea" id="RHEA:23260"/>
        <dbReference type="ChEBI" id="CHEBI:15378"/>
        <dbReference type="ChEBI" id="CHEBI:57409"/>
        <dbReference type="ChEBI" id="CHEBI:57410"/>
        <dbReference type="ChEBI" id="CHEBI:57540"/>
        <dbReference type="ChEBI" id="CHEBI:57945"/>
        <dbReference type="EC" id="1.1.1.232"/>
    </reaction>
    <physiologicalReaction direction="left-to-right" evidence="20">
        <dbReference type="Rhea" id="RHEA:23261"/>
    </physiologicalReaction>
</comment>
<evidence type="ECO:0000256" key="4">
    <source>
        <dbReference type="ARBA" id="ARBA00039060"/>
    </source>
</evidence>
<dbReference type="EC" id="1.1.1.232" evidence="4"/>
<comment type="catalytic activity">
    <reaction evidence="9">
        <text>prostaglandin E1 + NAD(+) = 15-oxoprostaglandin E1 + NADH + H(+)</text>
        <dbReference type="Rhea" id="RHEA:16477"/>
        <dbReference type="ChEBI" id="CHEBI:15378"/>
        <dbReference type="ChEBI" id="CHEBI:57397"/>
        <dbReference type="ChEBI" id="CHEBI:57401"/>
        <dbReference type="ChEBI" id="CHEBI:57540"/>
        <dbReference type="ChEBI" id="CHEBI:57945"/>
    </reaction>
    <physiologicalReaction direction="left-to-right" evidence="9">
        <dbReference type="Rhea" id="RHEA:16478"/>
    </physiologicalReaction>
</comment>
<evidence type="ECO:0000256" key="7">
    <source>
        <dbReference type="ARBA" id="ARBA00042026"/>
    </source>
</evidence>
<evidence type="ECO:0000256" key="17">
    <source>
        <dbReference type="ARBA" id="ARBA00048611"/>
    </source>
</evidence>
<dbReference type="GO" id="GO:0016404">
    <property type="term" value="F:15-hydroxyprostaglandin dehydrogenase (NAD+) activity"/>
    <property type="evidence" value="ECO:0007669"/>
    <property type="project" value="UniProtKB-EC"/>
</dbReference>
<evidence type="ECO:0000256" key="21">
    <source>
        <dbReference type="ARBA" id="ARBA00049188"/>
    </source>
</evidence>
<comment type="catalytic activity">
    <reaction evidence="16">
        <text>lipoxin A4 + NAD(+) = 15-oxo-(5S,6R)-dihydroxy-(7E,9E,11Z,13E)-eicosatetraenoate + NADH + H(+)</text>
        <dbReference type="Rhea" id="RHEA:41572"/>
        <dbReference type="ChEBI" id="CHEBI:15378"/>
        <dbReference type="ChEBI" id="CHEBI:57540"/>
        <dbReference type="ChEBI" id="CHEBI:57945"/>
        <dbReference type="ChEBI" id="CHEBI:67026"/>
        <dbReference type="ChEBI" id="CHEBI:78311"/>
    </reaction>
    <physiologicalReaction direction="left-to-right" evidence="16">
        <dbReference type="Rhea" id="RHEA:41573"/>
    </physiologicalReaction>
</comment>
<evidence type="ECO:0000256" key="9">
    <source>
        <dbReference type="ARBA" id="ARBA00047325"/>
    </source>
</evidence>
<accession>A0A2T7P260</accession>
<name>A0A2T7P260_POMCA</name>
<dbReference type="Proteomes" id="UP000245119">
    <property type="component" value="Linkage Group LG7"/>
</dbReference>
<evidence type="ECO:0000256" key="12">
    <source>
        <dbReference type="ARBA" id="ARBA00048140"/>
    </source>
</evidence>
<organism evidence="23 24">
    <name type="scientific">Pomacea canaliculata</name>
    <name type="common">Golden apple snail</name>
    <dbReference type="NCBI Taxonomy" id="400727"/>
    <lineage>
        <taxon>Eukaryota</taxon>
        <taxon>Metazoa</taxon>
        <taxon>Spiralia</taxon>
        <taxon>Lophotrochozoa</taxon>
        <taxon>Mollusca</taxon>
        <taxon>Gastropoda</taxon>
        <taxon>Caenogastropoda</taxon>
        <taxon>Architaenioglossa</taxon>
        <taxon>Ampullarioidea</taxon>
        <taxon>Ampullariidae</taxon>
        <taxon>Pomacea</taxon>
    </lineage>
</organism>
<dbReference type="OrthoDB" id="6045940at2759"/>
<dbReference type="InterPro" id="IPR036291">
    <property type="entry name" value="NAD(P)-bd_dom_sf"/>
</dbReference>
<evidence type="ECO:0000256" key="6">
    <source>
        <dbReference type="ARBA" id="ARBA00041812"/>
    </source>
</evidence>
<dbReference type="InterPro" id="IPR002347">
    <property type="entry name" value="SDR_fam"/>
</dbReference>
<dbReference type="Pfam" id="PF00106">
    <property type="entry name" value="adh_short"/>
    <property type="match status" value="1"/>
</dbReference>
<evidence type="ECO:0000313" key="24">
    <source>
        <dbReference type="Proteomes" id="UP000245119"/>
    </source>
</evidence>
<dbReference type="PRINTS" id="PR01167">
    <property type="entry name" value="INSADHFAMILY"/>
</dbReference>
<comment type="catalytic activity">
    <reaction evidence="18">
        <text>prostaglandin E2 + NAD(+) = 15-oxoprostaglandin E2 + NADH + H(+)</text>
        <dbReference type="Rhea" id="RHEA:11876"/>
        <dbReference type="ChEBI" id="CHEBI:15378"/>
        <dbReference type="ChEBI" id="CHEBI:57400"/>
        <dbReference type="ChEBI" id="CHEBI:57540"/>
        <dbReference type="ChEBI" id="CHEBI:57945"/>
        <dbReference type="ChEBI" id="CHEBI:606564"/>
        <dbReference type="EC" id="1.1.1.141"/>
    </reaction>
    <physiologicalReaction direction="left-to-right" evidence="18">
        <dbReference type="Rhea" id="RHEA:11877"/>
    </physiologicalReaction>
</comment>
<dbReference type="STRING" id="400727.A0A2T7P260"/>
<evidence type="ECO:0000256" key="5">
    <source>
        <dbReference type="ARBA" id="ARBA00040276"/>
    </source>
</evidence>
<evidence type="ECO:0000256" key="3">
    <source>
        <dbReference type="ARBA" id="ARBA00038968"/>
    </source>
</evidence>
<evidence type="ECO:0000256" key="8">
    <source>
        <dbReference type="ARBA" id="ARBA00045705"/>
    </source>
</evidence>
<comment type="caution">
    <text evidence="23">The sequence shown here is derived from an EMBL/GenBank/DDBJ whole genome shotgun (WGS) entry which is preliminary data.</text>
</comment>
<gene>
    <name evidence="23" type="ORF">C0Q70_12659</name>
</gene>
<protein>
    <recommendedName>
        <fullName evidence="5">15-hydroxyprostaglandin dehydrogenase [NAD(+)]</fullName>
        <ecNumber evidence="3">1.1.1.141</ecNumber>
        <ecNumber evidence="4">1.1.1.232</ecNumber>
    </recommendedName>
    <alternativeName>
        <fullName evidence="7">Eicosanoid/docosanoid dehydrogenase [NAD(+)]</fullName>
    </alternativeName>
    <alternativeName>
        <fullName evidence="6">Prostaglandin dehydrogenase 1</fullName>
    </alternativeName>
</protein>
<comment type="catalytic activity">
    <reaction evidence="11">
        <text>14-hydroxy-(4Z,7Z,10Z,12E,16Z,19Z)-docosahexaenoate + NAD(+) = 14-oxo-(4Z,7Z,10Z,12E,16Z,19Z)-docosahexaenoate + NADH + H(+)</text>
        <dbReference type="Rhea" id="RHEA:48952"/>
        <dbReference type="ChEBI" id="CHEBI:15378"/>
        <dbReference type="ChEBI" id="CHEBI:57540"/>
        <dbReference type="ChEBI" id="CHEBI:57945"/>
        <dbReference type="ChEBI" id="CHEBI:90866"/>
        <dbReference type="ChEBI" id="CHEBI:90867"/>
    </reaction>
    <physiologicalReaction direction="left-to-right" evidence="11">
        <dbReference type="Rhea" id="RHEA:48953"/>
    </physiologicalReaction>
</comment>
<dbReference type="PANTHER" id="PTHR44229">
    <property type="entry name" value="15-HYDROXYPROSTAGLANDIN DEHYDROGENASE [NAD(+)]"/>
    <property type="match status" value="1"/>
</dbReference>
<evidence type="ECO:0000256" key="14">
    <source>
        <dbReference type="ARBA" id="ARBA00048170"/>
    </source>
</evidence>
<evidence type="ECO:0000256" key="2">
    <source>
        <dbReference type="ARBA" id="ARBA00023002"/>
    </source>
</evidence>
<evidence type="ECO:0000313" key="23">
    <source>
        <dbReference type="EMBL" id="PVD27498.1"/>
    </source>
</evidence>
<sequence length="307" mass="33850">MLEAGGWWQEEAGGQGCRDPGEHATSTTLCLGEKLGQGGDDVTRWASSGCLHLLVKVVQSYKPNKVFFIDINVAKGKELEADLQKKYGAKVVIFRECDVTDGDALKASFDAAVAAFGNVDICCNNAGILDESIWERMLAINTTAPIRGSMIALEHMRRDKGGRGGVILNTVSIVGMTNWYHMPIYVGTKHAMLGFTQSRAEYGVRWCSLCPMPVNTDLMVVAEDKVIDLDEFRVYVKATIIEPEDVVSAFLRLLQDEGNNGSIMEVTAAHRNGRYRKRIIVNADGVSEPFLVDTPEKETSLPYWPDK</sequence>
<evidence type="ECO:0000256" key="16">
    <source>
        <dbReference type="ARBA" id="ARBA00048535"/>
    </source>
</evidence>
<dbReference type="GO" id="GO:0047034">
    <property type="term" value="F:15-hydroxyicosatetraenoate dehydrogenase activity"/>
    <property type="evidence" value="ECO:0007669"/>
    <property type="project" value="UniProtKB-EC"/>
</dbReference>